<sequence>MSIRKATVGSMTVVCGGDCSGEVWGQRWSVRGTGDGGEERDQGWACRATGRQGSMKAVQAAERTRSAAAAQGARGAWGGLGDEEHNAFVEHVLREVVGGDPASSSCGGDAGDRCGRA</sequence>
<reference evidence="1" key="1">
    <citation type="journal article" date="2021" name="bioRxiv">
        <title>Whole Genome Assembly and Annotation of Northern Wild Rice, Zizania palustris L., Supports a Whole Genome Duplication in the Zizania Genus.</title>
        <authorList>
            <person name="Haas M."/>
            <person name="Kono T."/>
            <person name="Macchietto M."/>
            <person name="Millas R."/>
            <person name="McGilp L."/>
            <person name="Shao M."/>
            <person name="Duquette J."/>
            <person name="Hirsch C.N."/>
            <person name="Kimball J."/>
        </authorList>
    </citation>
    <scope>NUCLEOTIDE SEQUENCE</scope>
    <source>
        <tissue evidence="1">Fresh leaf tissue</tissue>
    </source>
</reference>
<dbReference type="Proteomes" id="UP000729402">
    <property type="component" value="Unassembled WGS sequence"/>
</dbReference>
<organism evidence="1 2">
    <name type="scientific">Zizania palustris</name>
    <name type="common">Northern wild rice</name>
    <dbReference type="NCBI Taxonomy" id="103762"/>
    <lineage>
        <taxon>Eukaryota</taxon>
        <taxon>Viridiplantae</taxon>
        <taxon>Streptophyta</taxon>
        <taxon>Embryophyta</taxon>
        <taxon>Tracheophyta</taxon>
        <taxon>Spermatophyta</taxon>
        <taxon>Magnoliopsida</taxon>
        <taxon>Liliopsida</taxon>
        <taxon>Poales</taxon>
        <taxon>Poaceae</taxon>
        <taxon>BOP clade</taxon>
        <taxon>Oryzoideae</taxon>
        <taxon>Oryzeae</taxon>
        <taxon>Zizaniinae</taxon>
        <taxon>Zizania</taxon>
    </lineage>
</organism>
<protein>
    <submittedName>
        <fullName evidence="1">Uncharacterized protein</fullName>
    </submittedName>
</protein>
<reference evidence="1" key="2">
    <citation type="submission" date="2021-02" db="EMBL/GenBank/DDBJ databases">
        <authorList>
            <person name="Kimball J.A."/>
            <person name="Haas M.W."/>
            <person name="Macchietto M."/>
            <person name="Kono T."/>
            <person name="Duquette J."/>
            <person name="Shao M."/>
        </authorList>
    </citation>
    <scope>NUCLEOTIDE SEQUENCE</scope>
    <source>
        <tissue evidence="1">Fresh leaf tissue</tissue>
    </source>
</reference>
<name>A0A8J5WBI0_ZIZPA</name>
<gene>
    <name evidence="1" type="ORF">GUJ93_ZPchr0010g11045</name>
</gene>
<evidence type="ECO:0000313" key="1">
    <source>
        <dbReference type="EMBL" id="KAG8085487.1"/>
    </source>
</evidence>
<proteinExistence type="predicted"/>
<evidence type="ECO:0000313" key="2">
    <source>
        <dbReference type="Proteomes" id="UP000729402"/>
    </source>
</evidence>
<comment type="caution">
    <text evidence="1">The sequence shown here is derived from an EMBL/GenBank/DDBJ whole genome shotgun (WGS) entry which is preliminary data.</text>
</comment>
<dbReference type="AlphaFoldDB" id="A0A8J5WBI0"/>
<accession>A0A8J5WBI0</accession>
<dbReference type="EMBL" id="JAAALK010000082">
    <property type="protein sequence ID" value="KAG8085487.1"/>
    <property type="molecule type" value="Genomic_DNA"/>
</dbReference>
<keyword evidence="2" id="KW-1185">Reference proteome</keyword>